<feature type="compositionally biased region" description="Basic and acidic residues" evidence="1">
    <location>
        <begin position="63"/>
        <end position="81"/>
    </location>
</feature>
<feature type="region of interest" description="Disordered" evidence="1">
    <location>
        <begin position="57"/>
        <end position="148"/>
    </location>
</feature>
<sequence>MQNFTTKETAKDPFQPISNRAEAGGNSPEISRPSQHRVHTDQKLTIISSTLLFGKRPKRRHAILKESNKKTPKVYGRDPRMLPRLYAARKGQKQRDEDIRLIQRRDSLEDKLARRDDDSRNGSTHQEIAMISGGIPKEGNPPSHKAAK</sequence>
<organism evidence="2 3">
    <name type="scientific">Stylosanthes scabra</name>
    <dbReference type="NCBI Taxonomy" id="79078"/>
    <lineage>
        <taxon>Eukaryota</taxon>
        <taxon>Viridiplantae</taxon>
        <taxon>Streptophyta</taxon>
        <taxon>Embryophyta</taxon>
        <taxon>Tracheophyta</taxon>
        <taxon>Spermatophyta</taxon>
        <taxon>Magnoliopsida</taxon>
        <taxon>eudicotyledons</taxon>
        <taxon>Gunneridae</taxon>
        <taxon>Pentapetalae</taxon>
        <taxon>rosids</taxon>
        <taxon>fabids</taxon>
        <taxon>Fabales</taxon>
        <taxon>Fabaceae</taxon>
        <taxon>Papilionoideae</taxon>
        <taxon>50 kb inversion clade</taxon>
        <taxon>dalbergioids sensu lato</taxon>
        <taxon>Dalbergieae</taxon>
        <taxon>Pterocarpus clade</taxon>
        <taxon>Stylosanthes</taxon>
    </lineage>
</organism>
<accession>A0ABU6U0L3</accession>
<proteinExistence type="predicted"/>
<name>A0ABU6U0L3_9FABA</name>
<reference evidence="2 3" key="1">
    <citation type="journal article" date="2023" name="Plants (Basel)">
        <title>Bridging the Gap: Combining Genomics and Transcriptomics Approaches to Understand Stylosanthes scabra, an Orphan Legume from the Brazilian Caatinga.</title>
        <authorList>
            <person name="Ferreira-Neto J.R.C."/>
            <person name="da Silva M.D."/>
            <person name="Binneck E."/>
            <person name="de Melo N.F."/>
            <person name="da Silva R.H."/>
            <person name="de Melo A.L.T.M."/>
            <person name="Pandolfi V."/>
            <person name="Bustamante F.O."/>
            <person name="Brasileiro-Vidal A.C."/>
            <person name="Benko-Iseppon A.M."/>
        </authorList>
    </citation>
    <scope>NUCLEOTIDE SEQUENCE [LARGE SCALE GENOMIC DNA]</scope>
    <source>
        <tissue evidence="2">Leaves</tissue>
    </source>
</reference>
<gene>
    <name evidence="2" type="ORF">PIB30_102063</name>
</gene>
<dbReference type="EMBL" id="JASCZI010093704">
    <property type="protein sequence ID" value="MED6153448.1"/>
    <property type="molecule type" value="Genomic_DNA"/>
</dbReference>
<dbReference type="Proteomes" id="UP001341840">
    <property type="component" value="Unassembled WGS sequence"/>
</dbReference>
<evidence type="ECO:0000313" key="2">
    <source>
        <dbReference type="EMBL" id="MED6153448.1"/>
    </source>
</evidence>
<comment type="caution">
    <text evidence="2">The sequence shown here is derived from an EMBL/GenBank/DDBJ whole genome shotgun (WGS) entry which is preliminary data.</text>
</comment>
<evidence type="ECO:0000313" key="3">
    <source>
        <dbReference type="Proteomes" id="UP001341840"/>
    </source>
</evidence>
<keyword evidence="3" id="KW-1185">Reference proteome</keyword>
<evidence type="ECO:0000256" key="1">
    <source>
        <dbReference type="SAM" id="MobiDB-lite"/>
    </source>
</evidence>
<feature type="compositionally biased region" description="Basic and acidic residues" evidence="1">
    <location>
        <begin position="93"/>
        <end position="120"/>
    </location>
</feature>
<feature type="region of interest" description="Disordered" evidence="1">
    <location>
        <begin position="1"/>
        <end position="43"/>
    </location>
</feature>
<protein>
    <submittedName>
        <fullName evidence="2">Uncharacterized protein</fullName>
    </submittedName>
</protein>